<dbReference type="RefSeq" id="XP_018062478.1">
    <property type="nucleotide sequence ID" value="XM_018221679.1"/>
</dbReference>
<dbReference type="InParanoid" id="A0A132B7A4"/>
<feature type="compositionally biased region" description="Basic and acidic residues" evidence="1">
    <location>
        <begin position="1004"/>
        <end position="1013"/>
    </location>
</feature>
<name>A0A132B7A4_MOLSC</name>
<sequence>MSYGREYSRQPQRFVEDQYFESSVRNERNVDENELDIRLRRRRQSHFPPSDYNRNTSGPVFVRGNGIESLREPSPISNNRRIEGPIEQRGPDVKRRPRSRSPVRRESVEREREDRQSAVFDRRIIHDEKVRPVDEVFLDLSQNNDVTVHLELGITEDLELHLEEFCRLGRLGKYHAAMQFFHENLRDQMDNPYVFLQYASTLLDMGDYRSIRLLTLPYNKTLSANNVLRKNWASIQLFSMMHTVGLSKDDEQLAERCLLGNRLLLGTTECQVLSLLFHVFDKLNKAPKSVYHGPKTIYQDLLREGRIWDFRDIFIAQNLYFGLERACSMVFDPDDDVLDRITSDWSTDVYDESTTMGLLDLLVSLVLAAPLSSETYLISQRHLNKAGEFIQLIMQNDPNNLNTRQYLRWMIAEVMISSYIRNDTPEPLEVPGLVIAERTLLDLPVQVPVKAGLENPKWAHFCSPSASTDTQRLALATARQLGDYQTEAMCLKLLIIDSQDPTEFFDQLMHLQKTVQGDIEGFLRTCVSRYMVCRDEASRQSLREELLSIVKYDKFEPELAWVRHMILRALAPSESDGEQFLEQARELEGLPTYILDFMKKHDLAKADTAQSTDKTLVRDRRRLNGETTTFAKTALPAKGKALESGRRYRSSSFDSSDDYPPPNRVVGMASHRVAESRKENEMERKHESKKEGGRRVNIETSELDDSPAQTIPDRLPARYASTSKDSNAGHTIDPSIAPLEENAGSITKPSEAPARKLNGKSSDNPETELDKADDDFGWGSFSNKKKKKKGKGAAEDPAETPRTVNPPSTSFEPEPKPNLENVDDEFGWGSFTSKKKKKKGKDAFEDIVESSLTANEPSAFFGPDPKPDLEKVDDDFGWGSFGTKKKKKKGKGAIEDPVKNPSKVNPPSTSFEPDPRLNPEKVQEELRQGPFPNQDKKKNNKVEFGVPVETRENHETKNHQPPTSTDSDHGTAKPHEDSTPSYELSESETAERPKRSDSFVSNWKDPKYPRDEDGPIVGEVIEDSHLHPNKLVSHSAEEGEMRDYKPPAVRVSTEEEELYK</sequence>
<evidence type="ECO:0000256" key="1">
    <source>
        <dbReference type="SAM" id="MobiDB-lite"/>
    </source>
</evidence>
<organism evidence="2 3">
    <name type="scientific">Mollisia scopiformis</name>
    <name type="common">Conifer needle endophyte fungus</name>
    <name type="synonym">Phialocephala scopiformis</name>
    <dbReference type="NCBI Taxonomy" id="149040"/>
    <lineage>
        <taxon>Eukaryota</taxon>
        <taxon>Fungi</taxon>
        <taxon>Dikarya</taxon>
        <taxon>Ascomycota</taxon>
        <taxon>Pezizomycotina</taxon>
        <taxon>Leotiomycetes</taxon>
        <taxon>Helotiales</taxon>
        <taxon>Mollisiaceae</taxon>
        <taxon>Mollisia</taxon>
    </lineage>
</organism>
<keyword evidence="3" id="KW-1185">Reference proteome</keyword>
<feature type="compositionally biased region" description="Polar residues" evidence="1">
    <location>
        <begin position="902"/>
        <end position="911"/>
    </location>
</feature>
<dbReference type="EMBL" id="KQ947437">
    <property type="protein sequence ID" value="KUJ08123.1"/>
    <property type="molecule type" value="Genomic_DNA"/>
</dbReference>
<evidence type="ECO:0000313" key="3">
    <source>
        <dbReference type="Proteomes" id="UP000070700"/>
    </source>
</evidence>
<feature type="compositionally biased region" description="Polar residues" evidence="1">
    <location>
        <begin position="802"/>
        <end position="811"/>
    </location>
</feature>
<dbReference type="STRING" id="149040.A0A132B7A4"/>
<reference evidence="2 3" key="1">
    <citation type="submission" date="2015-10" db="EMBL/GenBank/DDBJ databases">
        <title>Full genome of DAOMC 229536 Phialocephala scopiformis, a fungal endophyte of spruce producing the potent anti-insectan compound rugulosin.</title>
        <authorList>
            <consortium name="DOE Joint Genome Institute"/>
            <person name="Walker A.K."/>
            <person name="Frasz S.L."/>
            <person name="Seifert K.A."/>
            <person name="Miller J.D."/>
            <person name="Mondo S.J."/>
            <person name="Labutti K."/>
            <person name="Lipzen A."/>
            <person name="Dockter R."/>
            <person name="Kennedy M."/>
            <person name="Grigoriev I.V."/>
            <person name="Spatafora J.W."/>
        </authorList>
    </citation>
    <scope>NUCLEOTIDE SEQUENCE [LARGE SCALE GENOMIC DNA]</scope>
    <source>
        <strain evidence="2 3">CBS 120377</strain>
    </source>
</reference>
<feature type="compositionally biased region" description="Basic and acidic residues" evidence="1">
    <location>
        <begin position="1035"/>
        <end position="1045"/>
    </location>
</feature>
<dbReference type="Proteomes" id="UP000070700">
    <property type="component" value="Unassembled WGS sequence"/>
</dbReference>
<feature type="compositionally biased region" description="Polar residues" evidence="1">
    <location>
        <begin position="720"/>
        <end position="729"/>
    </location>
</feature>
<feature type="compositionally biased region" description="Basic and acidic residues" evidence="1">
    <location>
        <begin position="949"/>
        <end position="958"/>
    </location>
</feature>
<feature type="compositionally biased region" description="Acidic residues" evidence="1">
    <location>
        <begin position="765"/>
        <end position="776"/>
    </location>
</feature>
<evidence type="ECO:0000313" key="2">
    <source>
        <dbReference type="EMBL" id="KUJ08123.1"/>
    </source>
</evidence>
<gene>
    <name evidence="2" type="ORF">LY89DRAFT_765587</name>
</gene>
<feature type="compositionally biased region" description="Basic and acidic residues" evidence="1">
    <location>
        <begin position="913"/>
        <end position="927"/>
    </location>
</feature>
<dbReference type="GeneID" id="28831405"/>
<feature type="compositionally biased region" description="Basic and acidic residues" evidence="1">
    <location>
        <begin position="103"/>
        <end position="112"/>
    </location>
</feature>
<feature type="region of interest" description="Disordered" evidence="1">
    <location>
        <begin position="635"/>
        <end position="1060"/>
    </location>
</feature>
<feature type="compositionally biased region" description="Basic and acidic residues" evidence="1">
    <location>
        <begin position="672"/>
        <end position="697"/>
    </location>
</feature>
<feature type="compositionally biased region" description="Basic and acidic residues" evidence="1">
    <location>
        <begin position="80"/>
        <end position="94"/>
    </location>
</feature>
<dbReference type="OrthoDB" id="4838614at2759"/>
<protein>
    <submittedName>
        <fullName evidence="2">Uncharacterized protein</fullName>
    </submittedName>
</protein>
<feature type="compositionally biased region" description="Basic and acidic residues" evidence="1">
    <location>
        <begin position="966"/>
        <end position="978"/>
    </location>
</feature>
<accession>A0A132B7A4</accession>
<proteinExistence type="predicted"/>
<dbReference type="KEGG" id="psco:LY89DRAFT_765587"/>
<feature type="region of interest" description="Disordered" evidence="1">
    <location>
        <begin position="39"/>
        <end position="112"/>
    </location>
</feature>
<dbReference type="AlphaFoldDB" id="A0A132B7A4"/>